<keyword evidence="8" id="KW-1185">Reference proteome</keyword>
<feature type="compositionally biased region" description="Polar residues" evidence="6">
    <location>
        <begin position="33"/>
        <end position="42"/>
    </location>
</feature>
<protein>
    <recommendedName>
        <fullName evidence="9">Golgin subfamily A member 3</fullName>
    </recommendedName>
</protein>
<dbReference type="Proteomes" id="UP000694388">
    <property type="component" value="Unplaced"/>
</dbReference>
<reference evidence="7" key="2">
    <citation type="submission" date="2025-09" db="UniProtKB">
        <authorList>
            <consortium name="Ensembl"/>
        </authorList>
    </citation>
    <scope>IDENTIFICATION</scope>
</reference>
<dbReference type="GO" id="GO:0005737">
    <property type="term" value="C:cytoplasm"/>
    <property type="evidence" value="ECO:0007669"/>
    <property type="project" value="UniProtKB-SubCell"/>
</dbReference>
<evidence type="ECO:0000313" key="7">
    <source>
        <dbReference type="Ensembl" id="ENSEBUP00000018259.1"/>
    </source>
</evidence>
<accession>A0A8C4QNX1</accession>
<dbReference type="PANTHER" id="PTHR18902:SF31">
    <property type="entry name" value="PERICENTRIN_AKAP-450 CENTROSOMAL TARGETING DOMAIN-CONTAINING PROTEIN"/>
    <property type="match status" value="1"/>
</dbReference>
<feature type="region of interest" description="Disordered" evidence="6">
    <location>
        <begin position="1366"/>
        <end position="1417"/>
    </location>
</feature>
<comment type="subcellular location">
    <subcellularLocation>
        <location evidence="1">Cytoplasm</location>
    </subcellularLocation>
</comment>
<feature type="coiled-coil region" evidence="5">
    <location>
        <begin position="331"/>
        <end position="463"/>
    </location>
</feature>
<dbReference type="Gene3D" id="1.20.5.340">
    <property type="match status" value="1"/>
</dbReference>
<feature type="compositionally biased region" description="Basic and acidic residues" evidence="6">
    <location>
        <begin position="1341"/>
        <end position="1352"/>
    </location>
</feature>
<feature type="region of interest" description="Disordered" evidence="6">
    <location>
        <begin position="1273"/>
        <end position="1294"/>
    </location>
</feature>
<dbReference type="PANTHER" id="PTHR18902">
    <property type="entry name" value="NUCLEAR MITOTIC APPARATUS PROTEIN 1-RELATED"/>
    <property type="match status" value="1"/>
</dbReference>
<feature type="region of interest" description="Disordered" evidence="6">
    <location>
        <begin position="1"/>
        <end position="75"/>
    </location>
</feature>
<feature type="coiled-coil region" evidence="5">
    <location>
        <begin position="927"/>
        <end position="983"/>
    </location>
</feature>
<feature type="region of interest" description="Disordered" evidence="6">
    <location>
        <begin position="119"/>
        <end position="144"/>
    </location>
</feature>
<keyword evidence="4 5" id="KW-0175">Coiled coil</keyword>
<evidence type="ECO:0000256" key="1">
    <source>
        <dbReference type="ARBA" id="ARBA00004496"/>
    </source>
</evidence>
<feature type="coiled-coil region" evidence="5">
    <location>
        <begin position="603"/>
        <end position="665"/>
    </location>
</feature>
<feature type="coiled-coil region" evidence="5">
    <location>
        <begin position="751"/>
        <end position="899"/>
    </location>
</feature>
<name>A0A8C4QNX1_EPTBU</name>
<dbReference type="InterPro" id="IPR051841">
    <property type="entry name" value="MT-Golgi_org_protein"/>
</dbReference>
<evidence type="ECO:0008006" key="9">
    <source>
        <dbReference type="Google" id="ProtNLM"/>
    </source>
</evidence>
<evidence type="ECO:0000256" key="4">
    <source>
        <dbReference type="ARBA" id="ARBA00023054"/>
    </source>
</evidence>
<feature type="coiled-coil region" evidence="5">
    <location>
        <begin position="1044"/>
        <end position="1071"/>
    </location>
</feature>
<keyword evidence="2" id="KW-0963">Cytoplasm</keyword>
<feature type="region of interest" description="Disordered" evidence="6">
    <location>
        <begin position="1341"/>
        <end position="1360"/>
    </location>
</feature>
<feature type="coiled-coil region" evidence="5">
    <location>
        <begin position="1118"/>
        <end position="1145"/>
    </location>
</feature>
<organism evidence="7 8">
    <name type="scientific">Eptatretus burgeri</name>
    <name type="common">Inshore hagfish</name>
    <dbReference type="NCBI Taxonomy" id="7764"/>
    <lineage>
        <taxon>Eukaryota</taxon>
        <taxon>Metazoa</taxon>
        <taxon>Chordata</taxon>
        <taxon>Craniata</taxon>
        <taxon>Vertebrata</taxon>
        <taxon>Cyclostomata</taxon>
        <taxon>Myxini</taxon>
        <taxon>Myxiniformes</taxon>
        <taxon>Myxinidae</taxon>
        <taxon>Eptatretinae</taxon>
        <taxon>Eptatretus</taxon>
    </lineage>
</organism>
<feature type="coiled-coil region" evidence="5">
    <location>
        <begin position="499"/>
        <end position="572"/>
    </location>
</feature>
<proteinExistence type="predicted"/>
<feature type="compositionally biased region" description="Basic and acidic residues" evidence="6">
    <location>
        <begin position="158"/>
        <end position="172"/>
    </location>
</feature>
<feature type="compositionally biased region" description="Basic and acidic residues" evidence="6">
    <location>
        <begin position="305"/>
        <end position="316"/>
    </location>
</feature>
<dbReference type="Ensembl" id="ENSEBUT00000018835.1">
    <property type="protein sequence ID" value="ENSEBUP00000018259.1"/>
    <property type="gene ID" value="ENSEBUG00000011393.1"/>
</dbReference>
<evidence type="ECO:0000256" key="3">
    <source>
        <dbReference type="ARBA" id="ARBA00022553"/>
    </source>
</evidence>
<feature type="coiled-coil region" evidence="5">
    <location>
        <begin position="1192"/>
        <end position="1268"/>
    </location>
</feature>
<dbReference type="OMA" id="QDDQHAQ"/>
<feature type="compositionally biased region" description="Pro residues" evidence="6">
    <location>
        <begin position="1374"/>
        <end position="1417"/>
    </location>
</feature>
<evidence type="ECO:0000256" key="6">
    <source>
        <dbReference type="SAM" id="MobiDB-lite"/>
    </source>
</evidence>
<reference evidence="7" key="1">
    <citation type="submission" date="2025-08" db="UniProtKB">
        <authorList>
            <consortium name="Ensembl"/>
        </authorList>
    </citation>
    <scope>IDENTIFICATION</scope>
</reference>
<evidence type="ECO:0000313" key="8">
    <source>
        <dbReference type="Proteomes" id="UP000694388"/>
    </source>
</evidence>
<feature type="compositionally biased region" description="Basic and acidic residues" evidence="6">
    <location>
        <begin position="65"/>
        <end position="75"/>
    </location>
</feature>
<feature type="region of interest" description="Disordered" evidence="6">
    <location>
        <begin position="158"/>
        <end position="179"/>
    </location>
</feature>
<keyword evidence="3" id="KW-0597">Phosphoprotein</keyword>
<evidence type="ECO:0000256" key="5">
    <source>
        <dbReference type="SAM" id="Coils"/>
    </source>
</evidence>
<evidence type="ECO:0000256" key="2">
    <source>
        <dbReference type="ARBA" id="ARBA00022490"/>
    </source>
</evidence>
<feature type="region of interest" description="Disordered" evidence="6">
    <location>
        <begin position="305"/>
        <end position="330"/>
    </location>
</feature>
<sequence length="1417" mass="158215">MRNLESGVTRESNEAKTDGPDLSASKSTEHDSLSTGNNNGMSSDGGRAFQSLRKSMAFQETTLADGEKTQARRNIEEQLQEYRSQRHKHRTETHSTLDPAVMLNPELLPRAIPSGTQTEYVPQLMPPPRGPKLGSLRLPPSSEKRRVHSLQDLVMEEHSNNQKVRGKGDGKSKSLQGGMRNAIVRGSKDKGSGESNGVMEGGRSGSVLEFIVGEQERPSTVGPCPIGACDEVWETAATNGGNDLSYFQHKEDTAIREQIGIGNGKQGMEMMRVTPASVGTGYGTFPSIHELLRATAEAVAMDVKQRDRDLGTRERGEDMDDALSSSAEGVAARLQGQVESVTAEAKQAMRDKAELQALLAAARVALQQQLTSCQAATLREEAAGRAAHELEDRANRLEEDLQAVKTALGEAEGTTRGLQAHLAQSEEQKSRVETHLGQLEGELEEKSKEVSRLRAQADALRRQQIQLHADKAMAVARLQSLTQELASALQARDWFREQLSRAQASRASLQQQLLTLQAEQASGEGELQDLREKNVGLSERLAQAAQQALRDRESLSLQLTAIEAEVREHEESIRWKTEQNQQKKELQLEVSVDSLKQHDLNQLRESEAALAQKDSEVHRLRQEQHELEQRLHEAEQKANDSENELHAMEARCREMESRCEDLHALLEGHLEHQDSMEVSLSIANLPGGSELPPDLLTDATLGLQATEISSSTQTSSSESDLIADASLSPDLMASQNSSAINNAGLDTTAENTALQQEVTRLVKHTKKLKEQLQNTKVLVAAYRRDASIRAETVSQEQKARAQVESNLEALREELVVLRAEQGELHALREQGKLKVVEAQREVVLQQEIAKLDGEKTELEEEVKLLRVVQAASDELIQENEQLQENLNSTRLQLRKMEGQLASVTTRDEGWSRRKAYEQTVGLLSRRLQEALGERDQARLEIERLQQTSNTQPQVELESAHTALVELQEKKAGLDRALETMSAAAAREREGTAVKVREMEAEVSRWKDACRVARLRLQQELGRGEGALRVQDALREHGLELEATLAQREGQLAQLSLQVESLLRDKEREDSERGQRLKELQKSLAVERERSLHLQGQVSWWRLEAGEGQRALEGVRQEQQETKCMLRDKEGKLEELRVEMEMLRVEEEKRFSQLHSEIKASQQDLQAARSSLHERVEREGRLREQVQELTWRVTDDEGEVQMLRDQLREAEEKGRRDLHSIQELRQDKTALAEELAATRKDKFVQQVRLRELQGSMKLLLRQNQDLRNGLQGKVELQPKQITQQDPHTSKDEVSTSLKIPACPIPPALLQDLLNPPTPPPSQPLTSLHSCLHQLREEMASLQRQMEEHTETVHRSVSSWSQLGGHLRELSSPTLHTPPPTHTPPSPSTSPSPCPDTPSSSSPPPSSPTRPSPPPIHSP</sequence>
<dbReference type="GeneTree" id="ENSGT00940000173618"/>